<dbReference type="InParanoid" id="C5KUC2"/>
<evidence type="ECO:0000313" key="3">
    <source>
        <dbReference type="Proteomes" id="UP000007800"/>
    </source>
</evidence>
<sequence>MANSVASRAVLAAKNTVMVRESIDKKEDEAVKYWSERKESIEKEIGDLSRQADEYRRMLDEIDKKISRGIGQGSQEAVVGEKLNVVMNATDEL</sequence>
<evidence type="ECO:0000256" key="1">
    <source>
        <dbReference type="SAM" id="Coils"/>
    </source>
</evidence>
<keyword evidence="1" id="KW-0175">Coiled coil</keyword>
<feature type="coiled-coil region" evidence="1">
    <location>
        <begin position="38"/>
        <end position="65"/>
    </location>
</feature>
<proteinExistence type="predicted"/>
<dbReference type="AlphaFoldDB" id="C5KUC2"/>
<dbReference type="RefSeq" id="XP_002780126.1">
    <property type="nucleotide sequence ID" value="XM_002780080.1"/>
</dbReference>
<dbReference type="EMBL" id="GG676203">
    <property type="protein sequence ID" value="EER11921.1"/>
    <property type="molecule type" value="Genomic_DNA"/>
</dbReference>
<dbReference type="GeneID" id="9060681"/>
<gene>
    <name evidence="2" type="ORF">Pmar_PMAR014058</name>
</gene>
<reference evidence="2 3" key="1">
    <citation type="submission" date="2008-07" db="EMBL/GenBank/DDBJ databases">
        <authorList>
            <person name="El-Sayed N."/>
            <person name="Caler E."/>
            <person name="Inman J."/>
            <person name="Amedeo P."/>
            <person name="Hass B."/>
            <person name="Wortman J."/>
        </authorList>
    </citation>
    <scope>NUCLEOTIDE SEQUENCE [LARGE SCALE GENOMIC DNA]</scope>
    <source>
        <strain evidence="3">ATCC 50983 / TXsc</strain>
    </source>
</reference>
<organism evidence="3">
    <name type="scientific">Perkinsus marinus (strain ATCC 50983 / TXsc)</name>
    <dbReference type="NCBI Taxonomy" id="423536"/>
    <lineage>
        <taxon>Eukaryota</taxon>
        <taxon>Sar</taxon>
        <taxon>Alveolata</taxon>
        <taxon>Perkinsozoa</taxon>
        <taxon>Perkinsea</taxon>
        <taxon>Perkinsida</taxon>
        <taxon>Perkinsidae</taxon>
        <taxon>Perkinsus</taxon>
    </lineage>
</organism>
<protein>
    <submittedName>
        <fullName evidence="2">Uncharacterized protein</fullName>
    </submittedName>
</protein>
<evidence type="ECO:0000313" key="2">
    <source>
        <dbReference type="EMBL" id="EER11921.1"/>
    </source>
</evidence>
<dbReference type="Proteomes" id="UP000007800">
    <property type="component" value="Unassembled WGS sequence"/>
</dbReference>
<name>C5KUC2_PERM5</name>
<keyword evidence="3" id="KW-1185">Reference proteome</keyword>
<accession>C5KUC2</accession>